<feature type="region of interest" description="Disordered" evidence="1">
    <location>
        <begin position="68"/>
        <end position="109"/>
    </location>
</feature>
<comment type="caution">
    <text evidence="2">The sequence shown here is derived from an EMBL/GenBank/DDBJ whole genome shotgun (WGS) entry which is preliminary data.</text>
</comment>
<reference evidence="2 3" key="1">
    <citation type="journal article" date="2023" name="Genes (Basel)">
        <title>Chromosome-Level Genome Assembly and Circadian Gene Repertoire of the Patagonia Blennie Eleginops maclovinus-The Closest Ancestral Proxy of Antarctic Cryonotothenioids.</title>
        <authorList>
            <person name="Cheng C.C."/>
            <person name="Rivera-Colon A.G."/>
            <person name="Minhas B.F."/>
            <person name="Wilson L."/>
            <person name="Rayamajhi N."/>
            <person name="Vargas-Chacoff L."/>
            <person name="Catchen J.M."/>
        </authorList>
    </citation>
    <scope>NUCLEOTIDE SEQUENCE [LARGE SCALE GENOMIC DNA]</scope>
    <source>
        <strain evidence="2">JMC-PN-2008</strain>
    </source>
</reference>
<dbReference type="AlphaFoldDB" id="A0AAN7XMF8"/>
<keyword evidence="3" id="KW-1185">Reference proteome</keyword>
<gene>
    <name evidence="2" type="ORF">PBY51_020721</name>
</gene>
<proteinExistence type="predicted"/>
<evidence type="ECO:0000256" key="1">
    <source>
        <dbReference type="SAM" id="MobiDB-lite"/>
    </source>
</evidence>
<evidence type="ECO:0000313" key="3">
    <source>
        <dbReference type="Proteomes" id="UP001346869"/>
    </source>
</evidence>
<evidence type="ECO:0000313" key="2">
    <source>
        <dbReference type="EMBL" id="KAK5866536.1"/>
    </source>
</evidence>
<feature type="region of interest" description="Disordered" evidence="1">
    <location>
        <begin position="1"/>
        <end position="35"/>
    </location>
</feature>
<organism evidence="2 3">
    <name type="scientific">Eleginops maclovinus</name>
    <name type="common">Patagonian blennie</name>
    <name type="synonym">Eleginus maclovinus</name>
    <dbReference type="NCBI Taxonomy" id="56733"/>
    <lineage>
        <taxon>Eukaryota</taxon>
        <taxon>Metazoa</taxon>
        <taxon>Chordata</taxon>
        <taxon>Craniata</taxon>
        <taxon>Vertebrata</taxon>
        <taxon>Euteleostomi</taxon>
        <taxon>Actinopterygii</taxon>
        <taxon>Neopterygii</taxon>
        <taxon>Teleostei</taxon>
        <taxon>Neoteleostei</taxon>
        <taxon>Acanthomorphata</taxon>
        <taxon>Eupercaria</taxon>
        <taxon>Perciformes</taxon>
        <taxon>Notothenioidei</taxon>
        <taxon>Eleginopidae</taxon>
        <taxon>Eleginops</taxon>
    </lineage>
</organism>
<reference evidence="2 3" key="2">
    <citation type="journal article" date="2023" name="Mol. Biol. Evol.">
        <title>Genomics of Secondarily Temperate Adaptation in the Only Non-Antarctic Icefish.</title>
        <authorList>
            <person name="Rivera-Colon A.G."/>
            <person name="Rayamajhi N."/>
            <person name="Minhas B.F."/>
            <person name="Madrigal G."/>
            <person name="Bilyk K.T."/>
            <person name="Yoon V."/>
            <person name="Hune M."/>
            <person name="Gregory S."/>
            <person name="Cheng C.H.C."/>
            <person name="Catchen J.M."/>
        </authorList>
    </citation>
    <scope>NUCLEOTIDE SEQUENCE [LARGE SCALE GENOMIC DNA]</scope>
    <source>
        <strain evidence="2">JMC-PN-2008</strain>
    </source>
</reference>
<dbReference type="EMBL" id="JAUZQC010000009">
    <property type="protein sequence ID" value="KAK5866536.1"/>
    <property type="molecule type" value="Genomic_DNA"/>
</dbReference>
<feature type="compositionally biased region" description="Basic residues" evidence="1">
    <location>
        <begin position="14"/>
        <end position="29"/>
    </location>
</feature>
<dbReference type="Proteomes" id="UP001346869">
    <property type="component" value="Unassembled WGS sequence"/>
</dbReference>
<accession>A0AAN7XMF8</accession>
<protein>
    <submittedName>
        <fullName evidence="2">Uncharacterized protein</fullName>
    </submittedName>
</protein>
<sequence length="109" mass="12542">MKFKHSEPLEVPPWKKRRRKGREAKKKGKICGFDAGISPWGMAGAGWYGDPERFQNVCNVPHDTIFRAIPRQRSRTNWEEEKGKTSRSKSRKVDGTGKSERRGVSNSRK</sequence>
<feature type="compositionally biased region" description="Basic and acidic residues" evidence="1">
    <location>
        <begin position="91"/>
        <end position="103"/>
    </location>
</feature>
<name>A0AAN7XMF8_ELEMC</name>